<protein>
    <recommendedName>
        <fullName evidence="5">Potassium uptake system protein</fullName>
    </recommendedName>
</protein>
<dbReference type="PANTHER" id="PTHR43833">
    <property type="entry name" value="POTASSIUM CHANNEL PROTEIN 2-RELATED-RELATED"/>
    <property type="match status" value="1"/>
</dbReference>
<dbReference type="AlphaFoldDB" id="A0A1E5FYG7"/>
<organism evidence="3 4">
    <name type="scientific">Desulfuribacillus alkaliarsenatis</name>
    <dbReference type="NCBI Taxonomy" id="766136"/>
    <lineage>
        <taxon>Bacteria</taxon>
        <taxon>Bacillati</taxon>
        <taxon>Bacillota</taxon>
        <taxon>Desulfuribacillia</taxon>
        <taxon>Desulfuribacillales</taxon>
        <taxon>Desulfuribacillaceae</taxon>
        <taxon>Desulfuribacillus</taxon>
    </lineage>
</organism>
<dbReference type="RefSeq" id="WP_069644427.1">
    <property type="nucleotide sequence ID" value="NZ_MIJE01000036.1"/>
</dbReference>
<dbReference type="PROSITE" id="PS51201">
    <property type="entry name" value="RCK_N"/>
    <property type="match status" value="1"/>
</dbReference>
<accession>A0A1E5FYG7</accession>
<dbReference type="Proteomes" id="UP000094296">
    <property type="component" value="Unassembled WGS sequence"/>
</dbReference>
<dbReference type="SUPFAM" id="SSF116726">
    <property type="entry name" value="TrkA C-terminal domain-like"/>
    <property type="match status" value="1"/>
</dbReference>
<dbReference type="InterPro" id="IPR006037">
    <property type="entry name" value="RCK_C"/>
</dbReference>
<dbReference type="PANTHER" id="PTHR43833:SF7">
    <property type="entry name" value="KTR SYSTEM POTASSIUM UPTAKE PROTEIN C"/>
    <property type="match status" value="1"/>
</dbReference>
<proteinExistence type="predicted"/>
<gene>
    <name evidence="3" type="ORF">BHF68_12280</name>
</gene>
<dbReference type="InterPro" id="IPR036721">
    <property type="entry name" value="RCK_C_sf"/>
</dbReference>
<dbReference type="GO" id="GO:0008324">
    <property type="term" value="F:monoatomic cation transmembrane transporter activity"/>
    <property type="evidence" value="ECO:0007669"/>
    <property type="project" value="InterPro"/>
</dbReference>
<evidence type="ECO:0000313" key="3">
    <source>
        <dbReference type="EMBL" id="OEF95614.1"/>
    </source>
</evidence>
<dbReference type="PROSITE" id="PS51202">
    <property type="entry name" value="RCK_C"/>
    <property type="match status" value="1"/>
</dbReference>
<feature type="domain" description="RCK C-terminal" evidence="2">
    <location>
        <begin position="136"/>
        <end position="221"/>
    </location>
</feature>
<evidence type="ECO:0000259" key="1">
    <source>
        <dbReference type="PROSITE" id="PS51201"/>
    </source>
</evidence>
<dbReference type="InterPro" id="IPR050721">
    <property type="entry name" value="Trk_Ktr_HKT_K-transport"/>
</dbReference>
<comment type="caution">
    <text evidence="3">The sequence shown here is derived from an EMBL/GenBank/DDBJ whole genome shotgun (WGS) entry which is preliminary data.</text>
</comment>
<name>A0A1E5FYG7_9FIRM</name>
<evidence type="ECO:0008006" key="5">
    <source>
        <dbReference type="Google" id="ProtNLM"/>
    </source>
</evidence>
<dbReference type="SUPFAM" id="SSF51735">
    <property type="entry name" value="NAD(P)-binding Rossmann-fold domains"/>
    <property type="match status" value="1"/>
</dbReference>
<dbReference type="EMBL" id="MIJE01000036">
    <property type="protein sequence ID" value="OEF95614.1"/>
    <property type="molecule type" value="Genomic_DNA"/>
</dbReference>
<dbReference type="Gene3D" id="3.30.70.1450">
    <property type="entry name" value="Regulator of K+ conductance, C-terminal domain"/>
    <property type="match status" value="1"/>
</dbReference>
<dbReference type="InterPro" id="IPR003148">
    <property type="entry name" value="RCK_N"/>
</dbReference>
<dbReference type="STRING" id="766136.BHF68_12280"/>
<dbReference type="Gene3D" id="3.40.50.720">
    <property type="entry name" value="NAD(P)-binding Rossmann-like Domain"/>
    <property type="match status" value="1"/>
</dbReference>
<dbReference type="GO" id="GO:0006813">
    <property type="term" value="P:potassium ion transport"/>
    <property type="evidence" value="ECO:0007669"/>
    <property type="project" value="InterPro"/>
</dbReference>
<sequence length="224" mass="24351">MKQKQYAVLGLGRFGGSIATSLYNMGHEVLAIDINEDKVQAYSNAVSQAVQADSTDEKALKALGIRNFSVVVVAIGQDIQASIMASLIVKEMGVKHIVVKAQNDLHGKVLEKIGVDRVVFPERDMGARVAHNLLSPNIIDFIELSPEYSILEFVATKSMVGKSLIELNIRAKYGINIMAIKSGKNKINVAPMATDVVQEDDVLVVVGHKEDLKVFEGKMADDSD</sequence>
<dbReference type="OrthoDB" id="9776294at2"/>
<feature type="domain" description="RCK N-terminal" evidence="1">
    <location>
        <begin position="3"/>
        <end position="119"/>
    </location>
</feature>
<dbReference type="Pfam" id="PF02254">
    <property type="entry name" value="TrkA_N"/>
    <property type="match status" value="1"/>
</dbReference>
<evidence type="ECO:0000313" key="4">
    <source>
        <dbReference type="Proteomes" id="UP000094296"/>
    </source>
</evidence>
<dbReference type="InterPro" id="IPR036291">
    <property type="entry name" value="NAD(P)-bd_dom_sf"/>
</dbReference>
<keyword evidence="4" id="KW-1185">Reference proteome</keyword>
<reference evidence="3 4" key="1">
    <citation type="submission" date="2016-09" db="EMBL/GenBank/DDBJ databases">
        <title>Draft genome sequence for the type strain of Desulfuribacillus alkaliarsenatis AHT28, an obligately anaerobic, sulfidogenic bacterium isolated from Russian soda lake sediments.</title>
        <authorList>
            <person name="Abin C.A."/>
            <person name="Hollibaugh J.T."/>
        </authorList>
    </citation>
    <scope>NUCLEOTIDE SEQUENCE [LARGE SCALE GENOMIC DNA]</scope>
    <source>
        <strain evidence="3 4">AHT28</strain>
    </source>
</reference>
<dbReference type="Pfam" id="PF02080">
    <property type="entry name" value="TrkA_C"/>
    <property type="match status" value="1"/>
</dbReference>
<evidence type="ECO:0000259" key="2">
    <source>
        <dbReference type="PROSITE" id="PS51202"/>
    </source>
</evidence>